<dbReference type="EMBL" id="CM000143">
    <property type="protein sequence ID" value="EEE65413.1"/>
    <property type="molecule type" value="Genomic_DNA"/>
</dbReference>
<evidence type="ECO:0000313" key="9">
    <source>
        <dbReference type="EMBL" id="EEE65413.1"/>
    </source>
</evidence>
<evidence type="ECO:0000256" key="4">
    <source>
        <dbReference type="ARBA" id="ARBA00022989"/>
    </source>
</evidence>
<dbReference type="Pfam" id="PF12796">
    <property type="entry name" value="Ank_2"/>
    <property type="match status" value="2"/>
</dbReference>
<dbReference type="InterPro" id="IPR026961">
    <property type="entry name" value="PGG_dom"/>
</dbReference>
<feature type="repeat" description="ANK" evidence="7">
    <location>
        <begin position="302"/>
        <end position="335"/>
    </location>
</feature>
<dbReference type="PANTHER" id="PTHR24186:SF50">
    <property type="entry name" value="ANKYRIN REPEAT-CONTAINING PROTEIN ITN1-LIKE ISOFORM X1"/>
    <property type="match status" value="1"/>
</dbReference>
<comment type="subcellular location">
    <subcellularLocation>
        <location evidence="1">Membrane</location>
        <topology evidence="1">Multi-pass membrane protein</topology>
    </subcellularLocation>
</comment>
<evidence type="ECO:0000256" key="7">
    <source>
        <dbReference type="PROSITE-ProRule" id="PRU00023"/>
    </source>
</evidence>
<dbReference type="Pfam" id="PF00023">
    <property type="entry name" value="Ank"/>
    <property type="match status" value="1"/>
</dbReference>
<dbReference type="InterPro" id="IPR002110">
    <property type="entry name" value="Ankyrin_rpt"/>
</dbReference>
<name>B9FSF2_ORYSJ</name>
<dbReference type="Pfam" id="PF13962">
    <property type="entry name" value="PGG"/>
    <property type="match status" value="1"/>
</dbReference>
<dbReference type="Gene3D" id="1.25.40.20">
    <property type="entry name" value="Ankyrin repeat-containing domain"/>
    <property type="match status" value="2"/>
</dbReference>
<reference evidence="9" key="1">
    <citation type="journal article" date="2005" name="PLoS Biol.">
        <title>The genomes of Oryza sativa: a history of duplications.</title>
        <authorList>
            <person name="Yu J."/>
            <person name="Wang J."/>
            <person name="Lin W."/>
            <person name="Li S."/>
            <person name="Li H."/>
            <person name="Zhou J."/>
            <person name="Ni P."/>
            <person name="Dong W."/>
            <person name="Hu S."/>
            <person name="Zeng C."/>
            <person name="Zhang J."/>
            <person name="Zhang Y."/>
            <person name="Li R."/>
            <person name="Xu Z."/>
            <person name="Li S."/>
            <person name="Li X."/>
            <person name="Zheng H."/>
            <person name="Cong L."/>
            <person name="Lin L."/>
            <person name="Yin J."/>
            <person name="Geng J."/>
            <person name="Li G."/>
            <person name="Shi J."/>
            <person name="Liu J."/>
            <person name="Lv H."/>
            <person name="Li J."/>
            <person name="Wang J."/>
            <person name="Deng Y."/>
            <person name="Ran L."/>
            <person name="Shi X."/>
            <person name="Wang X."/>
            <person name="Wu Q."/>
            <person name="Li C."/>
            <person name="Ren X."/>
            <person name="Wang J."/>
            <person name="Wang X."/>
            <person name="Li D."/>
            <person name="Liu D."/>
            <person name="Zhang X."/>
            <person name="Ji Z."/>
            <person name="Zhao W."/>
            <person name="Sun Y."/>
            <person name="Zhang Z."/>
            <person name="Bao J."/>
            <person name="Han Y."/>
            <person name="Dong L."/>
            <person name="Ji J."/>
            <person name="Chen P."/>
            <person name="Wu S."/>
            <person name="Liu J."/>
            <person name="Xiao Y."/>
            <person name="Bu D."/>
            <person name="Tan J."/>
            <person name="Yang L."/>
            <person name="Ye C."/>
            <person name="Zhang J."/>
            <person name="Xu J."/>
            <person name="Zhou Y."/>
            <person name="Yu Y."/>
            <person name="Zhang B."/>
            <person name="Zhuang S."/>
            <person name="Wei H."/>
            <person name="Liu B."/>
            <person name="Lei M."/>
            <person name="Yu H."/>
            <person name="Li Y."/>
            <person name="Xu H."/>
            <person name="Wei S."/>
            <person name="He X."/>
            <person name="Fang L."/>
            <person name="Zhang Z."/>
            <person name="Zhang Y."/>
            <person name="Huang X."/>
            <person name="Su Z."/>
            <person name="Tong W."/>
            <person name="Li J."/>
            <person name="Tong Z."/>
            <person name="Li S."/>
            <person name="Ye J."/>
            <person name="Wang L."/>
            <person name="Fang L."/>
            <person name="Lei T."/>
            <person name="Chen C."/>
            <person name="Chen H."/>
            <person name="Xu Z."/>
            <person name="Li H."/>
            <person name="Huang H."/>
            <person name="Zhang F."/>
            <person name="Xu H."/>
            <person name="Li N."/>
            <person name="Zhao C."/>
            <person name="Li S."/>
            <person name="Dong L."/>
            <person name="Huang Y."/>
            <person name="Li L."/>
            <person name="Xi Y."/>
            <person name="Qi Q."/>
            <person name="Li W."/>
            <person name="Zhang B."/>
            <person name="Hu W."/>
            <person name="Zhang Y."/>
            <person name="Tian X."/>
            <person name="Jiao Y."/>
            <person name="Liang X."/>
            <person name="Jin J."/>
            <person name="Gao L."/>
            <person name="Zheng W."/>
            <person name="Hao B."/>
            <person name="Liu S."/>
            <person name="Wang W."/>
            <person name="Yuan L."/>
            <person name="Cao M."/>
            <person name="McDermott J."/>
            <person name="Samudrala R."/>
            <person name="Wang J."/>
            <person name="Wong G.K."/>
            <person name="Yang H."/>
        </authorList>
    </citation>
    <scope>NUCLEOTIDE SEQUENCE [LARGE SCALE GENOMIC DNA]</scope>
</reference>
<keyword evidence="2" id="KW-0812">Transmembrane</keyword>
<evidence type="ECO:0000256" key="3">
    <source>
        <dbReference type="ARBA" id="ARBA00022737"/>
    </source>
</evidence>
<keyword evidence="5 7" id="KW-0040">ANK repeat</keyword>
<dbReference type="SUPFAM" id="SSF48403">
    <property type="entry name" value="Ankyrin repeat"/>
    <property type="match status" value="1"/>
</dbReference>
<dbReference type="PROSITE" id="PS50088">
    <property type="entry name" value="ANK_REPEAT"/>
    <property type="match status" value="2"/>
</dbReference>
<reference evidence="9" key="2">
    <citation type="submission" date="2008-12" db="EMBL/GenBank/DDBJ databases">
        <title>Improved gene annotation of the rice (Oryza sativa) genomes.</title>
        <authorList>
            <person name="Wang J."/>
            <person name="Li R."/>
            <person name="Fan W."/>
            <person name="Huang Q."/>
            <person name="Zhang J."/>
            <person name="Zhou Y."/>
            <person name="Hu Y."/>
            <person name="Zi S."/>
            <person name="Li J."/>
            <person name="Ni P."/>
            <person name="Zheng H."/>
            <person name="Zhang Y."/>
            <person name="Zhao M."/>
            <person name="Hao Q."/>
            <person name="McDermott J."/>
            <person name="Samudrala R."/>
            <person name="Kristiansen K."/>
            <person name="Wong G.K.-S."/>
        </authorList>
    </citation>
    <scope>NUCLEOTIDE SEQUENCE</scope>
</reference>
<keyword evidence="4" id="KW-1133">Transmembrane helix</keyword>
<gene>
    <name evidence="9" type="ORF">OsJ_20752</name>
</gene>
<dbReference type="GO" id="GO:0016020">
    <property type="term" value="C:membrane"/>
    <property type="evidence" value="ECO:0007669"/>
    <property type="project" value="UniProtKB-SubCell"/>
</dbReference>
<sequence>MAGRHTSHTMEHKLLKAVATGDADLLAQALGIWPTATAEQGDVDQSCCLKGVTAEGSSVLHIAASRGHLKLVVMICTHDISLIKSRNNQLDTPLICAARAGHADVVDYLVRAASAMQEPERSVLRAWNSGGATAMHEAVRNGYAPVLQKLMSSDSGLATAGFTTPTLVFRAHAFQTAKREMSESLRRWEPTLAEKVDIDGRTALHYAVLTGETGLVELLLDNSSAAYIPDNDGLFPVHVAAIAGKASVTRMLMEMCLNCDELLDNKQRNVLHCAVEYGRLMVVWYICRNPKFTRLLNAGDCEGNTPLHLAVKHGNAIIISCLMMNTRVNLSIINHGGSTPLDVAFNKSTRYYSLSWLSSTSITMCLQACNAYTSRFLNRADKRFLEDKEESSVYTNVSQSILCISVLIAAGSFAAAFTPPGGYIADGEDAGMPLLKEYAEFSSYVAANSMSFYCSTFATCLLVHDSLTNRRVRNSQRLSLRNWN</sequence>
<evidence type="ECO:0000256" key="5">
    <source>
        <dbReference type="ARBA" id="ARBA00023043"/>
    </source>
</evidence>
<evidence type="ECO:0000256" key="1">
    <source>
        <dbReference type="ARBA" id="ARBA00004141"/>
    </source>
</evidence>
<proteinExistence type="predicted"/>
<protein>
    <recommendedName>
        <fullName evidence="8">PGG domain-containing protein</fullName>
    </recommendedName>
</protein>
<dbReference type="SMART" id="SM00248">
    <property type="entry name" value="ANK"/>
    <property type="match status" value="7"/>
</dbReference>
<feature type="repeat" description="ANK" evidence="7">
    <location>
        <begin position="199"/>
        <end position="231"/>
    </location>
</feature>
<dbReference type="AlphaFoldDB" id="B9FSF2"/>
<evidence type="ECO:0000256" key="2">
    <source>
        <dbReference type="ARBA" id="ARBA00022692"/>
    </source>
</evidence>
<evidence type="ECO:0000259" key="8">
    <source>
        <dbReference type="Pfam" id="PF13962"/>
    </source>
</evidence>
<keyword evidence="6" id="KW-0472">Membrane</keyword>
<feature type="domain" description="PGG" evidence="8">
    <location>
        <begin position="394"/>
        <end position="475"/>
    </location>
</feature>
<dbReference type="Proteomes" id="UP000007752">
    <property type="component" value="Chromosome 6"/>
</dbReference>
<organism evidence="9">
    <name type="scientific">Oryza sativa subsp. japonica</name>
    <name type="common">Rice</name>
    <dbReference type="NCBI Taxonomy" id="39947"/>
    <lineage>
        <taxon>Eukaryota</taxon>
        <taxon>Viridiplantae</taxon>
        <taxon>Streptophyta</taxon>
        <taxon>Embryophyta</taxon>
        <taxon>Tracheophyta</taxon>
        <taxon>Spermatophyta</taxon>
        <taxon>Magnoliopsida</taxon>
        <taxon>Liliopsida</taxon>
        <taxon>Poales</taxon>
        <taxon>Poaceae</taxon>
        <taxon>BOP clade</taxon>
        <taxon>Oryzoideae</taxon>
        <taxon>Oryzeae</taxon>
        <taxon>Oryzinae</taxon>
        <taxon>Oryza</taxon>
        <taxon>Oryza sativa</taxon>
    </lineage>
</organism>
<dbReference type="PANTHER" id="PTHR24186">
    <property type="entry name" value="PROTEIN PHOSPHATASE 1 REGULATORY SUBUNIT"/>
    <property type="match status" value="1"/>
</dbReference>
<dbReference type="PROSITE" id="PS50297">
    <property type="entry name" value="ANK_REP_REGION"/>
    <property type="match status" value="2"/>
</dbReference>
<accession>B9FSF2</accession>
<keyword evidence="3" id="KW-0677">Repeat</keyword>
<dbReference type="InterPro" id="IPR036770">
    <property type="entry name" value="Ankyrin_rpt-contain_sf"/>
</dbReference>
<evidence type="ECO:0000256" key="6">
    <source>
        <dbReference type="ARBA" id="ARBA00023136"/>
    </source>
</evidence>